<evidence type="ECO:0000256" key="4">
    <source>
        <dbReference type="ARBA" id="ARBA00022737"/>
    </source>
</evidence>
<feature type="domain" description="SRCR" evidence="13">
    <location>
        <begin position="795"/>
        <end position="894"/>
    </location>
</feature>
<reference evidence="14" key="1">
    <citation type="submission" date="2021-04" db="EMBL/GenBank/DDBJ databases">
        <authorList>
            <consortium name="Wellcome Sanger Institute Data Sharing"/>
        </authorList>
    </citation>
    <scope>NUCLEOTIDE SEQUENCE [LARGE SCALE GENOMIC DNA]</scope>
</reference>
<evidence type="ECO:0000256" key="3">
    <source>
        <dbReference type="ARBA" id="ARBA00022729"/>
    </source>
</evidence>
<dbReference type="Proteomes" id="UP000472264">
    <property type="component" value="Chromosome 7"/>
</dbReference>
<dbReference type="PANTHER" id="PTHR48071:SF25">
    <property type="entry name" value="SCAVENGER RECEPTOR CYSTEINE-RICH TYPE 1 PROTEIN M160-LIKE ISOFORM X1"/>
    <property type="match status" value="1"/>
</dbReference>
<gene>
    <name evidence="14" type="primary">LOC115046816</name>
</gene>
<keyword evidence="4" id="KW-0677">Repeat</keyword>
<dbReference type="GO" id="GO:0004252">
    <property type="term" value="F:serine-type endopeptidase activity"/>
    <property type="evidence" value="ECO:0007669"/>
    <property type="project" value="TreeGrafter"/>
</dbReference>
<feature type="domain" description="SRCR" evidence="13">
    <location>
        <begin position="395"/>
        <end position="494"/>
    </location>
</feature>
<dbReference type="PROSITE" id="PS50287">
    <property type="entry name" value="SRCR_2"/>
    <property type="match status" value="9"/>
</dbReference>
<feature type="domain" description="SRCR" evidence="13">
    <location>
        <begin position="498"/>
        <end position="634"/>
    </location>
</feature>
<evidence type="ECO:0000256" key="12">
    <source>
        <dbReference type="SAM" id="SignalP"/>
    </source>
</evidence>
<feature type="domain" description="SRCR" evidence="13">
    <location>
        <begin position="127"/>
        <end position="229"/>
    </location>
</feature>
<proteinExistence type="predicted"/>
<dbReference type="Ensembl" id="ENSENLT00000053037.1">
    <property type="protein sequence ID" value="ENSENLP00000051781.1"/>
    <property type="gene ID" value="ENSENLG00000021689.1"/>
</dbReference>
<evidence type="ECO:0000256" key="8">
    <source>
        <dbReference type="ARBA" id="ARBA00023180"/>
    </source>
</evidence>
<feature type="disulfide bond" evidence="9">
    <location>
        <begin position="156"/>
        <end position="220"/>
    </location>
</feature>
<dbReference type="InterPro" id="IPR036772">
    <property type="entry name" value="SRCR-like_dom_sf"/>
</dbReference>
<evidence type="ECO:0000313" key="14">
    <source>
        <dbReference type="Ensembl" id="ENSENLP00000051781.1"/>
    </source>
</evidence>
<feature type="transmembrane region" description="Helical" evidence="11">
    <location>
        <begin position="1100"/>
        <end position="1122"/>
    </location>
</feature>
<dbReference type="GO" id="GO:0031638">
    <property type="term" value="P:zymogen activation"/>
    <property type="evidence" value="ECO:0007669"/>
    <property type="project" value="TreeGrafter"/>
</dbReference>
<dbReference type="RefSeq" id="XP_029363298.1">
    <property type="nucleotide sequence ID" value="XM_029507438.1"/>
</dbReference>
<evidence type="ECO:0000256" key="2">
    <source>
        <dbReference type="ARBA" id="ARBA00022692"/>
    </source>
</evidence>
<feature type="compositionally biased region" description="Polar residues" evidence="10">
    <location>
        <begin position="1239"/>
        <end position="1258"/>
    </location>
</feature>
<reference evidence="14" key="2">
    <citation type="submission" date="2025-08" db="UniProtKB">
        <authorList>
            <consortium name="Ensembl"/>
        </authorList>
    </citation>
    <scope>IDENTIFICATION</scope>
</reference>
<sequence>MWFVLLIYAALSESVTSEVEKRVILTGGSGPCEGHVSVYYEKTWGYVGDKGWSKATEEVVCRSTHCGTDCPLMDHEDDRIPMGRKVWLNELKCNGKEDHLWSCSFPGWGISVYTKDSVKKIKCSDEIKLTLDEYKGTQICAGVVKYSNARNSGYFCAGSLETKDADNLCKSLKCGKAKELPTNEWMKSTNFKEAKKMKIDCSNIETVTNLWQCVTEESTCDRPVSVVCTDYKRLQISGDASNVCSGQLERYENDKWSPFGDTTNPDLWCHQTNCGNANDSLDINSTLTCSDKVNVVLMKGNNPSKCFGEVHVNVNGVISPVCASKWTENDAKVVCKELKCGIVADYKTTPSSVVGIMDNVDCLGSESSLWHCQAKHDRSHCESIAYVICGESIKVDLKDGPGQCAGRLEILYDGLWRPVSKTQWPEHNSDVICKQMGCGDKGKLSVEKFIKGQNVNLGDCPDEATTIAQCIESQQHGKASISPQEQELVGIICEKHKMVFLDGNTSCSGMVKIMYNSSTHWLSGSNETWNQELANTVCQQVHCGNATHVSTVIPTAEMTLSDNCALSHGSQFECDLTPETPDENVTIAYVVCTGSVTVSLTNNCWGHVIIEMEGKSGGVCGDAWNNKQSEIVCNTLNCGKPVPKYDTPERTGHVMVKSFYSTAEDSTSLAQYTFVMNDGDDGHDSICQRNQAFVVCSGSFKPKLSGNRHKCSGNVELLFQDKWLPVCLSALQDKDTQDTICQELNCGQADHNITYFGPTPKERYRISQMDCSGNGGKTIKNCNITLSESCTPAGLHCSGWKKMKVSQGCKGLVSVYSKTGTKAVSYEGWTNESGERLCQDLKCGSLQSTEYRNTSAAVWENIFSCGNNKAETIWDCENSTSKTKKRKQLFITCQDEPVVTLSGHCHGIVKINNTEVCSSHWNQQYSHLVCQEQNCSNAIATQIKSSPAKDTLYHHVLCDKNSYKLSQCQRVQEKCDNPPVSVYCVATVQFRTTKKCGGQIEVKYGDKWEKVCPVTLSETAKKQLCEMLRQCGPPSNDIGDNYPKEKEMGVSLECSHNHMDIKHCVTNMSCKDEKPAEIYCKGYVPTPKVPRSRPISTVSILLGVGLFLVLVILITIFVRIWIVKKTKRSKRMNMQSMNEEEFESGNYEDITDKENEMKDLSHGGFRSEAEVVTDARSTSSLPYDDIDEVGEAQPLTSPAATTGAQRENYIQDQSPAHDGVTYEVDDQQESYDDIEPSPKNMQTEAEVHNNPTNTTESNRVVPPLSRQKDGEYLEPDLDG</sequence>
<keyword evidence="6 11" id="KW-0472">Membrane</keyword>
<evidence type="ECO:0000256" key="1">
    <source>
        <dbReference type="ARBA" id="ARBA00004167"/>
    </source>
</evidence>
<feature type="disulfide bond" evidence="9">
    <location>
        <begin position="93"/>
        <end position="103"/>
    </location>
</feature>
<feature type="compositionally biased region" description="Polar residues" evidence="10">
    <location>
        <begin position="1194"/>
        <end position="1214"/>
    </location>
</feature>
<dbReference type="SUPFAM" id="SSF56487">
    <property type="entry name" value="SRCR-like"/>
    <property type="match status" value="10"/>
</dbReference>
<name>A0A665X787_ECHNA</name>
<dbReference type="Gene3D" id="3.10.250.10">
    <property type="entry name" value="SRCR-like domain"/>
    <property type="match status" value="10"/>
</dbReference>
<evidence type="ECO:0000313" key="15">
    <source>
        <dbReference type="Proteomes" id="UP000472264"/>
    </source>
</evidence>
<organism evidence="14 15">
    <name type="scientific">Echeneis naucrates</name>
    <name type="common">Live sharksucker</name>
    <dbReference type="NCBI Taxonomy" id="173247"/>
    <lineage>
        <taxon>Eukaryota</taxon>
        <taxon>Metazoa</taxon>
        <taxon>Chordata</taxon>
        <taxon>Craniata</taxon>
        <taxon>Vertebrata</taxon>
        <taxon>Euteleostomi</taxon>
        <taxon>Actinopterygii</taxon>
        <taxon>Neopterygii</taxon>
        <taxon>Teleostei</taxon>
        <taxon>Neoteleostei</taxon>
        <taxon>Acanthomorphata</taxon>
        <taxon>Carangaria</taxon>
        <taxon>Carangiformes</taxon>
        <taxon>Echeneidae</taxon>
        <taxon>Echeneis</taxon>
    </lineage>
</organism>
<dbReference type="InParanoid" id="A0A665X787"/>
<evidence type="ECO:0000256" key="7">
    <source>
        <dbReference type="ARBA" id="ARBA00023157"/>
    </source>
</evidence>
<dbReference type="PRINTS" id="PR00258">
    <property type="entry name" value="SPERACTRCPTR"/>
</dbReference>
<dbReference type="FunFam" id="3.10.250.10:FF:000016">
    <property type="entry name" value="Scavenger receptor cysteine-rich protein type 12"/>
    <property type="match status" value="1"/>
</dbReference>
<feature type="disulfide bond" evidence="9">
    <location>
        <begin position="958"/>
        <end position="968"/>
    </location>
</feature>
<dbReference type="SMART" id="SM00202">
    <property type="entry name" value="SR"/>
    <property type="match status" value="5"/>
</dbReference>
<accession>A0A665X787</accession>
<dbReference type="Pfam" id="PF00530">
    <property type="entry name" value="SRCR"/>
    <property type="match status" value="6"/>
</dbReference>
<dbReference type="GO" id="GO:0005886">
    <property type="term" value="C:plasma membrane"/>
    <property type="evidence" value="ECO:0007669"/>
    <property type="project" value="TreeGrafter"/>
</dbReference>
<dbReference type="PANTHER" id="PTHR48071">
    <property type="entry name" value="SRCR DOMAIN-CONTAINING PROTEIN"/>
    <property type="match status" value="1"/>
</dbReference>
<evidence type="ECO:0000256" key="9">
    <source>
        <dbReference type="PROSITE-ProRule" id="PRU00196"/>
    </source>
</evidence>
<keyword evidence="3 12" id="KW-0732">Signal</keyword>
<evidence type="ECO:0000256" key="6">
    <source>
        <dbReference type="ARBA" id="ARBA00023136"/>
    </source>
</evidence>
<keyword evidence="8" id="KW-0325">Glycoprotein</keyword>
<feature type="domain" description="SRCR" evidence="13">
    <location>
        <begin position="295"/>
        <end position="390"/>
    </location>
</feature>
<feature type="domain" description="SRCR" evidence="13">
    <location>
        <begin position="985"/>
        <end position="1081"/>
    </location>
</feature>
<dbReference type="GeneID" id="115046816"/>
<comment type="caution">
    <text evidence="9">Lacks conserved residue(s) required for the propagation of feature annotation.</text>
</comment>
<evidence type="ECO:0000256" key="5">
    <source>
        <dbReference type="ARBA" id="ARBA00022989"/>
    </source>
</evidence>
<feature type="disulfide bond" evidence="9">
    <location>
        <begin position="460"/>
        <end position="470"/>
    </location>
</feature>
<evidence type="ECO:0000256" key="11">
    <source>
        <dbReference type="SAM" id="Phobius"/>
    </source>
</evidence>
<feature type="disulfide bond" evidence="9">
    <location>
        <begin position="362"/>
        <end position="372"/>
    </location>
</feature>
<protein>
    <submittedName>
        <fullName evidence="14">Antigen WC1.1-like</fullName>
    </submittedName>
</protein>
<feature type="domain" description="SRCR" evidence="13">
    <location>
        <begin position="702"/>
        <end position="798"/>
    </location>
</feature>
<keyword evidence="2 11" id="KW-0812">Transmembrane</keyword>
<evidence type="ECO:0000259" key="13">
    <source>
        <dbReference type="PROSITE" id="PS50287"/>
    </source>
</evidence>
<feature type="signal peptide" evidence="12">
    <location>
        <begin position="1"/>
        <end position="17"/>
    </location>
</feature>
<dbReference type="InterPro" id="IPR001190">
    <property type="entry name" value="SRCR"/>
</dbReference>
<keyword evidence="7 9" id="KW-1015">Disulfide bond</keyword>
<feature type="domain" description="SRCR" evidence="13">
    <location>
        <begin position="23"/>
        <end position="124"/>
    </location>
</feature>
<dbReference type="AlphaFoldDB" id="A0A665X787"/>
<dbReference type="OMA" id="NIWACEK"/>
<evidence type="ECO:0000256" key="10">
    <source>
        <dbReference type="SAM" id="MobiDB-lite"/>
    </source>
</evidence>
<comment type="subcellular location">
    <subcellularLocation>
        <location evidence="1">Membrane</location>
        <topology evidence="1">Single-pass membrane protein</topology>
    </subcellularLocation>
</comment>
<feature type="chain" id="PRO_5025440888" evidence="12">
    <location>
        <begin position="18"/>
        <end position="1279"/>
    </location>
</feature>
<keyword evidence="5 11" id="KW-1133">Transmembrane helix</keyword>
<keyword evidence="15" id="KW-1185">Reference proteome</keyword>
<feature type="domain" description="SRCR" evidence="13">
    <location>
        <begin position="898"/>
        <end position="985"/>
    </location>
</feature>
<feature type="compositionally biased region" description="Acidic residues" evidence="10">
    <location>
        <begin position="1223"/>
        <end position="1235"/>
    </location>
</feature>
<feature type="region of interest" description="Disordered" evidence="10">
    <location>
        <begin position="1161"/>
        <end position="1279"/>
    </location>
</feature>
<feature type="disulfide bond" evidence="9">
    <location>
        <begin position="1054"/>
        <end position="1064"/>
    </location>
</feature>
<reference evidence="14" key="3">
    <citation type="submission" date="2025-09" db="UniProtKB">
        <authorList>
            <consortium name="Ensembl"/>
        </authorList>
    </citation>
    <scope>IDENTIFICATION</scope>
</reference>